<evidence type="ECO:0000256" key="1">
    <source>
        <dbReference type="SAM" id="SignalP"/>
    </source>
</evidence>
<feature type="signal peptide" evidence="1">
    <location>
        <begin position="1"/>
        <end position="18"/>
    </location>
</feature>
<keyword evidence="3" id="KW-1185">Reference proteome</keyword>
<organism evidence="2 3">
    <name type="scientific">Carboxylicivirga sediminis</name>
    <dbReference type="NCBI Taxonomy" id="2006564"/>
    <lineage>
        <taxon>Bacteria</taxon>
        <taxon>Pseudomonadati</taxon>
        <taxon>Bacteroidota</taxon>
        <taxon>Bacteroidia</taxon>
        <taxon>Marinilabiliales</taxon>
        <taxon>Marinilabiliaceae</taxon>
        <taxon>Carboxylicivirga</taxon>
    </lineage>
</organism>
<evidence type="ECO:0000313" key="2">
    <source>
        <dbReference type="EMBL" id="MBR8536247.1"/>
    </source>
</evidence>
<proteinExistence type="predicted"/>
<evidence type="ECO:0000313" key="3">
    <source>
        <dbReference type="Proteomes" id="UP000679220"/>
    </source>
</evidence>
<gene>
    <name evidence="2" type="ORF">KDU71_11815</name>
</gene>
<accession>A0A941IYX9</accession>
<dbReference type="EMBL" id="JAGTAR010000017">
    <property type="protein sequence ID" value="MBR8536247.1"/>
    <property type="molecule type" value="Genomic_DNA"/>
</dbReference>
<name>A0A941IYX9_9BACT</name>
<reference evidence="2" key="1">
    <citation type="journal article" date="2018" name="Int. J. Syst. Evol. Microbiol.">
        <title>Carboxylicivirga sediminis sp. nov., isolated from coastal sediment.</title>
        <authorList>
            <person name="Wang F.Q."/>
            <person name="Ren L.H."/>
            <person name="Zou R.J."/>
            <person name="Sun Y.Z."/>
            <person name="Liu X.J."/>
            <person name="Jiang F."/>
            <person name="Liu L.J."/>
        </authorList>
    </citation>
    <scope>NUCLEOTIDE SEQUENCE</scope>
    <source>
        <strain evidence="2">JR1</strain>
    </source>
</reference>
<reference evidence="2" key="2">
    <citation type="submission" date="2021-04" db="EMBL/GenBank/DDBJ databases">
        <authorList>
            <person name="Zhang T."/>
            <person name="Zhang Y."/>
            <person name="Lu D."/>
            <person name="Zuo D."/>
            <person name="Du Z."/>
        </authorList>
    </citation>
    <scope>NUCLEOTIDE SEQUENCE</scope>
    <source>
        <strain evidence="2">JR1</strain>
    </source>
</reference>
<sequence>MRYLISILLLVYGLSLSAQEFQCAVQVVSPQIQGSNKKVFETLQTAIMEFMNNQKWTNDKFAPEERIDCNIMINVAEMISIDEFKGSFQIQARRPIYNSNYYTVLFNHQDQDFHFKYVEFEPLIYNPNNFESNLIAVLAFYANVVLGLDYDSYSNNGGTPYFQEAERIVNRAQGAREAGWKSFEGQRNRYWLIENILNEYHRPLRQCMYEYHRKGLDKMSDKVEEGRAEIVKALELTRKVHRQRPSSFFTQVFFTAKSDELVKIFEESFSMEKGRIVELLQEVDPANNKKYEKILSSN</sequence>
<keyword evidence="1" id="KW-0732">Signal</keyword>
<dbReference type="Pfam" id="PF16119">
    <property type="entry name" value="DUF4835"/>
    <property type="match status" value="1"/>
</dbReference>
<feature type="chain" id="PRO_5037045179" evidence="1">
    <location>
        <begin position="19"/>
        <end position="298"/>
    </location>
</feature>
<dbReference type="Proteomes" id="UP000679220">
    <property type="component" value="Unassembled WGS sequence"/>
</dbReference>
<comment type="caution">
    <text evidence="2">The sequence shown here is derived from an EMBL/GenBank/DDBJ whole genome shotgun (WGS) entry which is preliminary data.</text>
</comment>
<dbReference type="RefSeq" id="WP_212191176.1">
    <property type="nucleotide sequence ID" value="NZ_JAGTAR010000017.1"/>
</dbReference>
<protein>
    <submittedName>
        <fullName evidence="2">DUF4835 family protein</fullName>
    </submittedName>
</protein>
<dbReference type="InterPro" id="IPR032274">
    <property type="entry name" value="DUF4835"/>
</dbReference>
<dbReference type="AlphaFoldDB" id="A0A941IYX9"/>